<feature type="non-terminal residue" evidence="1">
    <location>
        <position position="1"/>
    </location>
</feature>
<proteinExistence type="predicted"/>
<comment type="caution">
    <text evidence="1">The sequence shown here is derived from an EMBL/GenBank/DDBJ whole genome shotgun (WGS) entry which is preliminary data.</text>
</comment>
<keyword evidence="2" id="KW-1185">Reference proteome</keyword>
<evidence type="ECO:0000313" key="1">
    <source>
        <dbReference type="EMBL" id="KAF5904111.1"/>
    </source>
</evidence>
<name>A0A8J4X747_CLAMG</name>
<dbReference type="AlphaFoldDB" id="A0A8J4X747"/>
<feature type="non-terminal residue" evidence="1">
    <location>
        <position position="65"/>
    </location>
</feature>
<gene>
    <name evidence="1" type="primary">m1gl27</name>
    <name evidence="1" type="ORF">DAT39_006199</name>
</gene>
<protein>
    <submittedName>
        <fullName evidence="1">Cystatin-like protein</fullName>
    </submittedName>
</protein>
<evidence type="ECO:0000313" key="2">
    <source>
        <dbReference type="Proteomes" id="UP000727407"/>
    </source>
</evidence>
<accession>A0A8J4X747</accession>
<dbReference type="EMBL" id="QNUK01000063">
    <property type="protein sequence ID" value="KAF5904111.1"/>
    <property type="molecule type" value="Genomic_DNA"/>
</dbReference>
<organism evidence="1 2">
    <name type="scientific">Clarias magur</name>
    <name type="common">Asian catfish</name>
    <name type="synonym">Macropteronotus magur</name>
    <dbReference type="NCBI Taxonomy" id="1594786"/>
    <lineage>
        <taxon>Eukaryota</taxon>
        <taxon>Metazoa</taxon>
        <taxon>Chordata</taxon>
        <taxon>Craniata</taxon>
        <taxon>Vertebrata</taxon>
        <taxon>Euteleostomi</taxon>
        <taxon>Actinopterygii</taxon>
        <taxon>Neopterygii</taxon>
        <taxon>Teleostei</taxon>
        <taxon>Ostariophysi</taxon>
        <taxon>Siluriformes</taxon>
        <taxon>Clariidae</taxon>
        <taxon>Clarias</taxon>
    </lineage>
</organism>
<sequence length="65" mass="7290">TMMSSLNVNVLLMVTTCPKASKDAYNHRDECNKQKIKTPWIDCLVCVTKDGAEQVDCGTKRDVEN</sequence>
<reference evidence="1" key="1">
    <citation type="submission" date="2020-07" db="EMBL/GenBank/DDBJ databases">
        <title>Clarias magur genome sequencing, assembly and annotation.</title>
        <authorList>
            <person name="Kushwaha B."/>
            <person name="Kumar R."/>
            <person name="Das P."/>
            <person name="Joshi C.G."/>
            <person name="Kumar D."/>
            <person name="Nagpure N.S."/>
            <person name="Pandey M."/>
            <person name="Agarwal S."/>
            <person name="Srivastava S."/>
            <person name="Singh M."/>
            <person name="Sahoo L."/>
            <person name="Jayasankar P."/>
            <person name="Meher P.K."/>
            <person name="Koringa P.G."/>
            <person name="Iquebal M.A."/>
            <person name="Das S.P."/>
            <person name="Bit A."/>
            <person name="Patnaik S."/>
            <person name="Patel N."/>
            <person name="Shah T.M."/>
            <person name="Hinsu A."/>
            <person name="Jena J.K."/>
        </authorList>
    </citation>
    <scope>NUCLEOTIDE SEQUENCE</scope>
    <source>
        <strain evidence="1">CIFAMagur01</strain>
        <tissue evidence="1">Testis</tissue>
    </source>
</reference>
<dbReference type="Proteomes" id="UP000727407">
    <property type="component" value="Unassembled WGS sequence"/>
</dbReference>
<dbReference type="OrthoDB" id="8894922at2759"/>